<protein>
    <submittedName>
        <fullName evidence="6">Zeaxanthin epoxidase, chloroplastic</fullName>
    </submittedName>
</protein>
<dbReference type="InterPro" id="IPR036188">
    <property type="entry name" value="FAD/NAD-bd_sf"/>
</dbReference>
<dbReference type="PRINTS" id="PR00420">
    <property type="entry name" value="RNGMNOXGNASE"/>
</dbReference>
<accession>A0AAN6Y9T1</accession>
<dbReference type="Gene3D" id="3.30.9.60">
    <property type="match status" value="1"/>
</dbReference>
<dbReference type="Gene3D" id="3.50.50.60">
    <property type="entry name" value="FAD/NAD(P)-binding domain"/>
    <property type="match status" value="1"/>
</dbReference>
<dbReference type="Proteomes" id="UP001301769">
    <property type="component" value="Unassembled WGS sequence"/>
</dbReference>
<dbReference type="SUPFAM" id="SSF51905">
    <property type="entry name" value="FAD/NAD(P)-binding domain"/>
    <property type="match status" value="1"/>
</dbReference>
<dbReference type="GO" id="GO:0016491">
    <property type="term" value="F:oxidoreductase activity"/>
    <property type="evidence" value="ECO:0007669"/>
    <property type="project" value="UniProtKB-KW"/>
</dbReference>
<dbReference type="EMBL" id="MU858101">
    <property type="protein sequence ID" value="KAK4213965.1"/>
    <property type="molecule type" value="Genomic_DNA"/>
</dbReference>
<dbReference type="PANTHER" id="PTHR47469">
    <property type="entry name" value="MONOOXYGENASE-LIKE"/>
    <property type="match status" value="1"/>
</dbReference>
<dbReference type="SUPFAM" id="SSF54373">
    <property type="entry name" value="FAD-linked reductases, C-terminal domain"/>
    <property type="match status" value="1"/>
</dbReference>
<comment type="caution">
    <text evidence="6">The sequence shown here is derived from an EMBL/GenBank/DDBJ whole genome shotgun (WGS) entry which is preliminary data.</text>
</comment>
<reference evidence="6" key="2">
    <citation type="submission" date="2023-05" db="EMBL/GenBank/DDBJ databases">
        <authorList>
            <consortium name="Lawrence Berkeley National Laboratory"/>
            <person name="Steindorff A."/>
            <person name="Hensen N."/>
            <person name="Bonometti L."/>
            <person name="Westerberg I."/>
            <person name="Brannstrom I.O."/>
            <person name="Guillou S."/>
            <person name="Cros-Aarteil S."/>
            <person name="Calhoun S."/>
            <person name="Haridas S."/>
            <person name="Kuo A."/>
            <person name="Mondo S."/>
            <person name="Pangilinan J."/>
            <person name="Riley R."/>
            <person name="Labutti K."/>
            <person name="Andreopoulos B."/>
            <person name="Lipzen A."/>
            <person name="Chen C."/>
            <person name="Yanf M."/>
            <person name="Daum C."/>
            <person name="Ng V."/>
            <person name="Clum A."/>
            <person name="Ohm R."/>
            <person name="Martin F."/>
            <person name="Silar P."/>
            <person name="Natvig D."/>
            <person name="Lalanne C."/>
            <person name="Gautier V."/>
            <person name="Ament-Velasquez S.L."/>
            <person name="Kruys A."/>
            <person name="Hutchinson M.I."/>
            <person name="Powell A.J."/>
            <person name="Barry K."/>
            <person name="Miller A.N."/>
            <person name="Grigoriev I.V."/>
            <person name="Debuchy R."/>
            <person name="Gladieux P."/>
            <person name="Thoren M.H."/>
            <person name="Johannesson H."/>
        </authorList>
    </citation>
    <scope>NUCLEOTIDE SEQUENCE</scope>
    <source>
        <strain evidence="6">PSN293</strain>
    </source>
</reference>
<keyword evidence="1" id="KW-0285">Flavoprotein</keyword>
<feature type="domain" description="2,6-dihydroxypyridine 3-monooxygenase substrate binding" evidence="5">
    <location>
        <begin position="207"/>
        <end position="328"/>
    </location>
</feature>
<organism evidence="6 7">
    <name type="scientific">Rhypophila decipiens</name>
    <dbReference type="NCBI Taxonomy" id="261697"/>
    <lineage>
        <taxon>Eukaryota</taxon>
        <taxon>Fungi</taxon>
        <taxon>Dikarya</taxon>
        <taxon>Ascomycota</taxon>
        <taxon>Pezizomycotina</taxon>
        <taxon>Sordariomycetes</taxon>
        <taxon>Sordariomycetidae</taxon>
        <taxon>Sordariales</taxon>
        <taxon>Naviculisporaceae</taxon>
        <taxon>Rhypophila</taxon>
    </lineage>
</organism>
<reference evidence="6" key="1">
    <citation type="journal article" date="2023" name="Mol. Phylogenet. Evol.">
        <title>Genome-scale phylogeny and comparative genomics of the fungal order Sordariales.</title>
        <authorList>
            <person name="Hensen N."/>
            <person name="Bonometti L."/>
            <person name="Westerberg I."/>
            <person name="Brannstrom I.O."/>
            <person name="Guillou S."/>
            <person name="Cros-Aarteil S."/>
            <person name="Calhoun S."/>
            <person name="Haridas S."/>
            <person name="Kuo A."/>
            <person name="Mondo S."/>
            <person name="Pangilinan J."/>
            <person name="Riley R."/>
            <person name="LaButti K."/>
            <person name="Andreopoulos B."/>
            <person name="Lipzen A."/>
            <person name="Chen C."/>
            <person name="Yan M."/>
            <person name="Daum C."/>
            <person name="Ng V."/>
            <person name="Clum A."/>
            <person name="Steindorff A."/>
            <person name="Ohm R.A."/>
            <person name="Martin F."/>
            <person name="Silar P."/>
            <person name="Natvig D.O."/>
            <person name="Lalanne C."/>
            <person name="Gautier V."/>
            <person name="Ament-Velasquez S.L."/>
            <person name="Kruys A."/>
            <person name="Hutchinson M.I."/>
            <person name="Powell A.J."/>
            <person name="Barry K."/>
            <person name="Miller A.N."/>
            <person name="Grigoriev I.V."/>
            <person name="Debuchy R."/>
            <person name="Gladieux P."/>
            <person name="Hiltunen Thoren M."/>
            <person name="Johannesson H."/>
        </authorList>
    </citation>
    <scope>NUCLEOTIDE SEQUENCE</scope>
    <source>
        <strain evidence="6">PSN293</strain>
    </source>
</reference>
<evidence type="ECO:0000256" key="3">
    <source>
        <dbReference type="ARBA" id="ARBA00023002"/>
    </source>
</evidence>
<evidence type="ECO:0000259" key="5">
    <source>
        <dbReference type="Pfam" id="PF22607"/>
    </source>
</evidence>
<dbReference type="PANTHER" id="PTHR47469:SF2">
    <property type="entry name" value="OS06G0597600 PROTEIN"/>
    <property type="match status" value="1"/>
</dbReference>
<evidence type="ECO:0000256" key="1">
    <source>
        <dbReference type="ARBA" id="ARBA00022630"/>
    </source>
</evidence>
<proteinExistence type="predicted"/>
<evidence type="ECO:0000313" key="7">
    <source>
        <dbReference type="Proteomes" id="UP001301769"/>
    </source>
</evidence>
<dbReference type="AlphaFoldDB" id="A0AAN6Y9T1"/>
<dbReference type="InterPro" id="IPR054707">
    <property type="entry name" value="DhpH_subs-bd"/>
</dbReference>
<feature type="domain" description="FAD-binding" evidence="4">
    <location>
        <begin position="8"/>
        <end position="50"/>
    </location>
</feature>
<evidence type="ECO:0000256" key="2">
    <source>
        <dbReference type="ARBA" id="ARBA00022827"/>
    </source>
</evidence>
<keyword evidence="2" id="KW-0274">FAD</keyword>
<dbReference type="InterPro" id="IPR002938">
    <property type="entry name" value="FAD-bd"/>
</dbReference>
<dbReference type="GO" id="GO:0071949">
    <property type="term" value="F:FAD binding"/>
    <property type="evidence" value="ECO:0007669"/>
    <property type="project" value="InterPro"/>
</dbReference>
<keyword evidence="7" id="KW-1185">Reference proteome</keyword>
<evidence type="ECO:0000313" key="6">
    <source>
        <dbReference type="EMBL" id="KAK4213965.1"/>
    </source>
</evidence>
<dbReference type="Pfam" id="PF01494">
    <property type="entry name" value="FAD_binding_3"/>
    <property type="match status" value="1"/>
</dbReference>
<gene>
    <name evidence="6" type="ORF">QBC37DRAFT_440485</name>
</gene>
<sequence length="448" mass="49759">MSALQSKSVVIVGGSLTGLFHRLYLKRHGVDVTILEKDPRSIRSSYQAGIAFGPAVEELLAKYDDTGLQSWIPAVGTRFSWRKRQDVAKLGIIRHETSWTLLYNILRANFDGMASETVPSPPPARDNDGNAQYLCGQKVIELIIGDKETTRSVKLGYISCAEEQKKAASQNVLEVDYIEADLVIAADGLHSTMRRLLNPPGRPTSEYAGYVAWRGTVPENQVSTPTAEYITNARGISRYCIPPDSGSFTSGTRLINWVWYCNVQDKSEEMNEPLTSKDGHIHGNTLPSGLVRPEVWDKYLAAALAQVTEPFAELLAKTKNPFVINVNDILCEKASFYDGRVLLAGDALATFRPHFAIATEKAARAALQLGKVWEGKKTLEEWEKEVLSYEKTGFLGSRVLGAWGCRGWWEFGCEAGKLAGFLAGLKLAGVRRAFWERLERYSPSWYPC</sequence>
<evidence type="ECO:0000259" key="4">
    <source>
        <dbReference type="Pfam" id="PF01494"/>
    </source>
</evidence>
<dbReference type="InterPro" id="IPR053212">
    <property type="entry name" value="DHP_3-monooxygenase"/>
</dbReference>
<keyword evidence="3" id="KW-0560">Oxidoreductase</keyword>
<name>A0AAN6Y9T1_9PEZI</name>
<dbReference type="Pfam" id="PF22607">
    <property type="entry name" value="FAD_binding-like"/>
    <property type="match status" value="1"/>
</dbReference>